<dbReference type="GO" id="GO:0051536">
    <property type="term" value="F:iron-sulfur cluster binding"/>
    <property type="evidence" value="ECO:0007669"/>
    <property type="project" value="UniProtKB-KW"/>
</dbReference>
<dbReference type="PROSITE" id="PS00198">
    <property type="entry name" value="4FE4S_FER_1"/>
    <property type="match status" value="1"/>
</dbReference>
<dbReference type="PROSITE" id="PS51379">
    <property type="entry name" value="4FE4S_FER_2"/>
    <property type="match status" value="2"/>
</dbReference>
<feature type="domain" description="4Fe-4S ferredoxin-type" evidence="4">
    <location>
        <begin position="47"/>
        <end position="75"/>
    </location>
</feature>
<dbReference type="Proteomes" id="UP000051861">
    <property type="component" value="Unassembled WGS sequence"/>
</dbReference>
<feature type="non-terminal residue" evidence="5">
    <location>
        <position position="1"/>
    </location>
</feature>
<evidence type="ECO:0000313" key="6">
    <source>
        <dbReference type="Proteomes" id="UP000051861"/>
    </source>
</evidence>
<dbReference type="InterPro" id="IPR017896">
    <property type="entry name" value="4Fe4S_Fe-S-bd"/>
</dbReference>
<comment type="caution">
    <text evidence="5">The sequence shown here is derived from an EMBL/GenBank/DDBJ whole genome shotgun (WGS) entry which is preliminary data.</text>
</comment>
<dbReference type="Gene3D" id="3.40.50.300">
    <property type="entry name" value="P-loop containing nucleotide triphosphate hydrolases"/>
    <property type="match status" value="1"/>
</dbReference>
<dbReference type="InterPro" id="IPR017900">
    <property type="entry name" value="4Fe4S_Fe_S_CS"/>
</dbReference>
<keyword evidence="3" id="KW-0411">Iron-sulfur</keyword>
<evidence type="ECO:0000259" key="4">
    <source>
        <dbReference type="PROSITE" id="PS51379"/>
    </source>
</evidence>
<dbReference type="AlphaFoldDB" id="A0A0S7Y423"/>
<evidence type="ECO:0000256" key="1">
    <source>
        <dbReference type="ARBA" id="ARBA00022723"/>
    </source>
</evidence>
<keyword evidence="1" id="KW-0479">Metal-binding</keyword>
<reference evidence="5 6" key="1">
    <citation type="journal article" date="2015" name="Microbiome">
        <title>Genomic resolution of linkages in carbon, nitrogen, and sulfur cycling among widespread estuary sediment bacteria.</title>
        <authorList>
            <person name="Baker B.J."/>
            <person name="Lazar C.S."/>
            <person name="Teske A.P."/>
            <person name="Dick G.J."/>
        </authorList>
    </citation>
    <scope>NUCLEOTIDE SEQUENCE [LARGE SCALE GENOMIC DNA]</scope>
    <source>
        <strain evidence="5">DG_54_3</strain>
    </source>
</reference>
<dbReference type="SUPFAM" id="SSF52540">
    <property type="entry name" value="P-loop containing nucleoside triphosphate hydrolases"/>
    <property type="match status" value="1"/>
</dbReference>
<sequence>LFLKPEIEKEEDITLLSPIGDDGEKCTKCGKCSEACTYNAIAVARGKVLFFPELCHVCGACEIVCPTDAIITGIKKIGVIKHGKSRGKIDFHYALLETAEGGMSPRLIERVKACSGPGINIYDSPPGTACPVVATVKDTDLCVLVTDPTPFGVNDLKLAVDMCRKIGQEPVVLVNRAEYLDDELKKYCTQARLKIIGEIPDDRRIAEVYSKGDMIIDELPQYAKLFKDLTERILGWAKKNLKR</sequence>
<protein>
    <submittedName>
        <fullName evidence="5">Cobyrinic acid ac-diamide synthase</fullName>
    </submittedName>
</protein>
<accession>A0A0S7Y423</accession>
<dbReference type="Gene3D" id="3.30.70.20">
    <property type="match status" value="1"/>
</dbReference>
<dbReference type="InterPro" id="IPR027417">
    <property type="entry name" value="P-loop_NTPase"/>
</dbReference>
<dbReference type="Pfam" id="PF12838">
    <property type="entry name" value="Fer4_7"/>
    <property type="match status" value="1"/>
</dbReference>
<evidence type="ECO:0000256" key="2">
    <source>
        <dbReference type="ARBA" id="ARBA00023004"/>
    </source>
</evidence>
<proteinExistence type="predicted"/>
<organism evidence="5 6">
    <name type="scientific">candidate division WOR-1 bacterium DG_54_3</name>
    <dbReference type="NCBI Taxonomy" id="1703775"/>
    <lineage>
        <taxon>Bacteria</taxon>
        <taxon>Bacillati</taxon>
        <taxon>Saganbacteria</taxon>
    </lineage>
</organism>
<keyword evidence="2" id="KW-0408">Iron</keyword>
<gene>
    <name evidence="5" type="ORF">AMJ44_05135</name>
</gene>
<dbReference type="PANTHER" id="PTHR43063:SF1">
    <property type="entry name" value="4FE-4S CLUSTER CONTAINING PARA FAMILY ATPASE PROTEIN"/>
    <property type="match status" value="1"/>
</dbReference>
<evidence type="ECO:0000313" key="5">
    <source>
        <dbReference type="EMBL" id="KPJ68876.1"/>
    </source>
</evidence>
<dbReference type="SUPFAM" id="SSF54862">
    <property type="entry name" value="4Fe-4S ferredoxins"/>
    <property type="match status" value="1"/>
</dbReference>
<name>A0A0S7Y423_UNCSA</name>
<dbReference type="PANTHER" id="PTHR43063">
    <property type="entry name" value="4FE-4S CLUSTER CONTAINING PARA FAMILY ATPASE PROTEIN"/>
    <property type="match status" value="1"/>
</dbReference>
<feature type="domain" description="4Fe-4S ferredoxin-type" evidence="4">
    <location>
        <begin position="16"/>
        <end position="46"/>
    </location>
</feature>
<dbReference type="GO" id="GO:0046872">
    <property type="term" value="F:metal ion binding"/>
    <property type="evidence" value="ECO:0007669"/>
    <property type="project" value="UniProtKB-KW"/>
</dbReference>
<dbReference type="EMBL" id="LIZX01000037">
    <property type="protein sequence ID" value="KPJ68876.1"/>
    <property type="molecule type" value="Genomic_DNA"/>
</dbReference>
<evidence type="ECO:0000256" key="3">
    <source>
        <dbReference type="ARBA" id="ARBA00023014"/>
    </source>
</evidence>